<dbReference type="GO" id="GO:0007094">
    <property type="term" value="P:mitotic spindle assembly checkpoint signaling"/>
    <property type="evidence" value="ECO:0007669"/>
    <property type="project" value="TreeGrafter"/>
</dbReference>
<feature type="domain" description="HORMA" evidence="8">
    <location>
        <begin position="205"/>
        <end position="429"/>
    </location>
</feature>
<evidence type="ECO:0000256" key="3">
    <source>
        <dbReference type="ARBA" id="ARBA00022618"/>
    </source>
</evidence>
<dbReference type="PANTHER" id="PTHR11842:SF11">
    <property type="entry name" value="MITOTIC SPINDLE ASSEMBLY CHECKPOINT PROTEIN MAD2A"/>
    <property type="match status" value="1"/>
</dbReference>
<comment type="similarity">
    <text evidence="2">Belongs to the MAD2 family.</text>
</comment>
<dbReference type="EMBL" id="JAFBMS010000017">
    <property type="protein sequence ID" value="KAG9345530.1"/>
    <property type="molecule type" value="Genomic_DNA"/>
</dbReference>
<dbReference type="InterPro" id="IPR045091">
    <property type="entry name" value="Mad2-like"/>
</dbReference>
<keyword evidence="10" id="KW-1185">Reference proteome</keyword>
<feature type="region of interest" description="Disordered" evidence="7">
    <location>
        <begin position="53"/>
        <end position="123"/>
    </location>
</feature>
<dbReference type="GO" id="GO:0005737">
    <property type="term" value="C:cytoplasm"/>
    <property type="evidence" value="ECO:0007669"/>
    <property type="project" value="TreeGrafter"/>
</dbReference>
<keyword evidence="6" id="KW-0131">Cell cycle</keyword>
<dbReference type="OrthoDB" id="1806at2759"/>
<dbReference type="Proteomes" id="UP000824540">
    <property type="component" value="Unassembled WGS sequence"/>
</dbReference>
<evidence type="ECO:0000256" key="7">
    <source>
        <dbReference type="SAM" id="MobiDB-lite"/>
    </source>
</evidence>
<dbReference type="SUPFAM" id="SSF56019">
    <property type="entry name" value="The spindle assembly checkpoint protein mad2"/>
    <property type="match status" value="1"/>
</dbReference>
<reference evidence="9" key="1">
    <citation type="thesis" date="2021" institute="BYU ScholarsArchive" country="Provo, UT, USA">
        <title>Applications of and Algorithms for Genome Assembly and Genomic Analyses with an Emphasis on Marine Teleosts.</title>
        <authorList>
            <person name="Pickett B.D."/>
        </authorList>
    </citation>
    <scope>NUCLEOTIDE SEQUENCE</scope>
    <source>
        <strain evidence="9">HI-2016</strain>
    </source>
</reference>
<proteinExistence type="inferred from homology"/>
<evidence type="ECO:0000256" key="1">
    <source>
        <dbReference type="ARBA" id="ARBA00004123"/>
    </source>
</evidence>
<evidence type="ECO:0000256" key="4">
    <source>
        <dbReference type="ARBA" id="ARBA00022776"/>
    </source>
</evidence>
<dbReference type="PANTHER" id="PTHR11842">
    <property type="entry name" value="MITOTIC SPINDLE ASSEMBLY CHECKPOINT PROTEIN MAD2"/>
    <property type="match status" value="1"/>
</dbReference>
<evidence type="ECO:0000313" key="9">
    <source>
        <dbReference type="EMBL" id="KAG9345530.1"/>
    </source>
</evidence>
<evidence type="ECO:0000256" key="2">
    <source>
        <dbReference type="ARBA" id="ARBA00010348"/>
    </source>
</evidence>
<name>A0A8T2P1D7_9TELE</name>
<dbReference type="GO" id="GO:0005654">
    <property type="term" value="C:nucleoplasm"/>
    <property type="evidence" value="ECO:0007669"/>
    <property type="project" value="TreeGrafter"/>
</dbReference>
<keyword evidence="5" id="KW-0539">Nucleus</keyword>
<evidence type="ECO:0000256" key="6">
    <source>
        <dbReference type="ARBA" id="ARBA00023306"/>
    </source>
</evidence>
<dbReference type="GO" id="GO:0000776">
    <property type="term" value="C:kinetochore"/>
    <property type="evidence" value="ECO:0007669"/>
    <property type="project" value="TreeGrafter"/>
</dbReference>
<accession>A0A8T2P1D7</accession>
<dbReference type="Gene3D" id="3.30.900.10">
    <property type="entry name" value="HORMA domain"/>
    <property type="match status" value="1"/>
</dbReference>
<dbReference type="AlphaFoldDB" id="A0A8T2P1D7"/>
<keyword evidence="3" id="KW-0132">Cell division</keyword>
<evidence type="ECO:0000259" key="8">
    <source>
        <dbReference type="PROSITE" id="PS50815"/>
    </source>
</evidence>
<feature type="region of interest" description="Disordered" evidence="7">
    <location>
        <begin position="1"/>
        <end position="22"/>
    </location>
</feature>
<dbReference type="GO" id="GO:0051301">
    <property type="term" value="P:cell division"/>
    <property type="evidence" value="ECO:0007669"/>
    <property type="project" value="UniProtKB-KW"/>
</dbReference>
<evidence type="ECO:0000256" key="5">
    <source>
        <dbReference type="ARBA" id="ARBA00023242"/>
    </source>
</evidence>
<comment type="subcellular location">
    <subcellularLocation>
        <location evidence="1">Nucleus</location>
    </subcellularLocation>
</comment>
<gene>
    <name evidence="9" type="ORF">JZ751_008674</name>
</gene>
<protein>
    <recommendedName>
        <fullName evidence="8">HORMA domain-containing protein</fullName>
    </recommendedName>
</protein>
<organism evidence="9 10">
    <name type="scientific">Albula glossodonta</name>
    <name type="common">roundjaw bonefish</name>
    <dbReference type="NCBI Taxonomy" id="121402"/>
    <lineage>
        <taxon>Eukaryota</taxon>
        <taxon>Metazoa</taxon>
        <taxon>Chordata</taxon>
        <taxon>Craniata</taxon>
        <taxon>Vertebrata</taxon>
        <taxon>Euteleostomi</taxon>
        <taxon>Actinopterygii</taxon>
        <taxon>Neopterygii</taxon>
        <taxon>Teleostei</taxon>
        <taxon>Albuliformes</taxon>
        <taxon>Albulidae</taxon>
        <taxon>Albula</taxon>
    </lineage>
</organism>
<comment type="caution">
    <text evidence="9">The sequence shown here is derived from an EMBL/GenBank/DDBJ whole genome shotgun (WGS) entry which is preliminary data.</text>
</comment>
<keyword evidence="4" id="KW-0498">Mitosis</keyword>
<sequence length="437" mass="50226">MRAHSREREKESTQTERERERPCCAEGQRFLISLWLSPKVCCSSRWGLSSRFHSARERRGGRREEGERKREEKRDSEERSNRAEDRQERKGVREGTKQERRENRIVEERNEEGRKRTVRLRPALIHYHHSPTPAPANTKPHSMFASCTANLRRGTFLEPRSKRDQVLSVFRIFQTSFDTIDLALGFACVVDAAELLGNILRGGVPFPSDTQRPCCDTTLHLWRRLNSTLPQQNDKAQAAEQSPYDMSLYLTTDAKLKNYLTNVVSQLKGNIIYAIEVKPSSPTNEVLERWQFDIECDKTAKQSREKSIKAIQEEIRSVIRQITATVTFLPLLETACKSCHYTMQTLCHTAHRPGKREQRAGTQGLSTLLVGVVVVVELTGCAFDLLIYTDKDLQVPEKWEESGPQMIADSEEVRLRSFTTTIHKVNSMVAYKRTDSM</sequence>
<evidence type="ECO:0000313" key="10">
    <source>
        <dbReference type="Proteomes" id="UP000824540"/>
    </source>
</evidence>
<feature type="compositionally biased region" description="Basic and acidic residues" evidence="7">
    <location>
        <begin position="54"/>
        <end position="115"/>
    </location>
</feature>
<dbReference type="InterPro" id="IPR003511">
    <property type="entry name" value="HORMA_dom"/>
</dbReference>
<dbReference type="PROSITE" id="PS50815">
    <property type="entry name" value="HORMA"/>
    <property type="match status" value="1"/>
</dbReference>
<dbReference type="InterPro" id="IPR036570">
    <property type="entry name" value="HORMA_dom_sf"/>
</dbReference>